<accession>A0ABM0JFJ5</accession>
<dbReference type="Proteomes" id="UP000694888">
    <property type="component" value="Unplaced"/>
</dbReference>
<evidence type="ECO:0000256" key="4">
    <source>
        <dbReference type="ARBA" id="ARBA00022902"/>
    </source>
</evidence>
<evidence type="ECO:0000256" key="3">
    <source>
        <dbReference type="ARBA" id="ARBA00022782"/>
    </source>
</evidence>
<dbReference type="CDD" id="cd11430">
    <property type="entry name" value="bHLH_TS_ATOH1_like"/>
    <property type="match status" value="1"/>
</dbReference>
<feature type="region of interest" description="Disordered" evidence="6">
    <location>
        <begin position="70"/>
        <end position="91"/>
    </location>
</feature>
<evidence type="ECO:0000313" key="8">
    <source>
        <dbReference type="Proteomes" id="UP000694888"/>
    </source>
</evidence>
<keyword evidence="2" id="KW-0217">Developmental protein</keyword>
<dbReference type="Pfam" id="PF00010">
    <property type="entry name" value="HLH"/>
    <property type="match status" value="1"/>
</dbReference>
<evidence type="ECO:0000259" key="7">
    <source>
        <dbReference type="PROSITE" id="PS50888"/>
    </source>
</evidence>
<keyword evidence="5" id="KW-0539">Nucleus</keyword>
<feature type="domain" description="BHLH" evidence="7">
    <location>
        <begin position="240"/>
        <end position="292"/>
    </location>
</feature>
<gene>
    <name evidence="9" type="primary">LOC101852536</name>
</gene>
<feature type="compositionally biased region" description="Polar residues" evidence="6">
    <location>
        <begin position="74"/>
        <end position="91"/>
    </location>
</feature>
<dbReference type="RefSeq" id="XP_005092515.1">
    <property type="nucleotide sequence ID" value="XM_005092458.3"/>
</dbReference>
<dbReference type="GeneID" id="101852536"/>
<keyword evidence="3" id="KW-0221">Differentiation</keyword>
<dbReference type="PROSITE" id="PS50888">
    <property type="entry name" value="BHLH"/>
    <property type="match status" value="1"/>
</dbReference>
<dbReference type="Gene3D" id="4.10.280.10">
    <property type="entry name" value="Helix-loop-helix DNA-binding domain"/>
    <property type="match status" value="1"/>
</dbReference>
<evidence type="ECO:0000256" key="6">
    <source>
        <dbReference type="SAM" id="MobiDB-lite"/>
    </source>
</evidence>
<name>A0ABM0JFJ5_APLCA</name>
<evidence type="ECO:0000256" key="5">
    <source>
        <dbReference type="ARBA" id="ARBA00023242"/>
    </source>
</evidence>
<sequence>MDGVKSSSGIWEEFLDLDALSSEPRLQPGPLSGPLDKLEEELAHYLSQHGAPSLLSSSLMSFCDMDTNHRSSVDMPQSDSDATPNTPLTPYSRNHVHFMFPGMDEPEPDEADSNVTQTSSEFSVTSSKTLSPSTFLPHKPPPSTVRGTFTLPPPLPLSTQQSQCAVLQTIGHTPTNILGSTVEEFRNEVGDKRKTTNQSNAEIHICKEKKKKSLAKDADVKKTPGRKKIIGSSPGELQKKRRLAANARERKRMQSLNTAFDQLREVIPSTGEDQILSKYDTLQLAQSYIQALQELLDSDPEVDPGVS</sequence>
<dbReference type="SUPFAM" id="SSF47459">
    <property type="entry name" value="HLH, helix-loop-helix DNA-binding domain"/>
    <property type="match status" value="1"/>
</dbReference>
<evidence type="ECO:0000313" key="9">
    <source>
        <dbReference type="RefSeq" id="XP_005092515.1"/>
    </source>
</evidence>
<dbReference type="InterPro" id="IPR050359">
    <property type="entry name" value="bHLH_transcription_factors"/>
</dbReference>
<dbReference type="SMART" id="SM00353">
    <property type="entry name" value="HLH"/>
    <property type="match status" value="1"/>
</dbReference>
<organism evidence="8 9">
    <name type="scientific">Aplysia californica</name>
    <name type="common">California sea hare</name>
    <dbReference type="NCBI Taxonomy" id="6500"/>
    <lineage>
        <taxon>Eukaryota</taxon>
        <taxon>Metazoa</taxon>
        <taxon>Spiralia</taxon>
        <taxon>Lophotrochozoa</taxon>
        <taxon>Mollusca</taxon>
        <taxon>Gastropoda</taxon>
        <taxon>Heterobranchia</taxon>
        <taxon>Euthyneura</taxon>
        <taxon>Tectipleura</taxon>
        <taxon>Aplysiida</taxon>
        <taxon>Aplysioidea</taxon>
        <taxon>Aplysiidae</taxon>
        <taxon>Aplysia</taxon>
    </lineage>
</organism>
<proteinExistence type="predicted"/>
<dbReference type="PANTHER" id="PTHR19290:SF162">
    <property type="entry name" value="TRANSCRIPTION FACTOR ATOH7"/>
    <property type="match status" value="1"/>
</dbReference>
<protein>
    <submittedName>
        <fullName evidence="9">Protein atonal homolog 1-like</fullName>
    </submittedName>
</protein>
<evidence type="ECO:0000256" key="2">
    <source>
        <dbReference type="ARBA" id="ARBA00022473"/>
    </source>
</evidence>
<evidence type="ECO:0000256" key="1">
    <source>
        <dbReference type="ARBA" id="ARBA00004123"/>
    </source>
</evidence>
<keyword evidence="8" id="KW-1185">Reference proteome</keyword>
<comment type="subcellular location">
    <subcellularLocation>
        <location evidence="1">Nucleus</location>
    </subcellularLocation>
</comment>
<dbReference type="PANTHER" id="PTHR19290">
    <property type="entry name" value="BASIC HELIX-LOOP-HELIX PROTEIN NEUROGENIN-RELATED"/>
    <property type="match status" value="1"/>
</dbReference>
<reference evidence="9" key="1">
    <citation type="submission" date="2025-08" db="UniProtKB">
        <authorList>
            <consortium name="RefSeq"/>
        </authorList>
    </citation>
    <scope>IDENTIFICATION</scope>
</reference>
<dbReference type="InterPro" id="IPR011598">
    <property type="entry name" value="bHLH_dom"/>
</dbReference>
<keyword evidence="4" id="KW-0524">Neurogenesis</keyword>
<dbReference type="InterPro" id="IPR036638">
    <property type="entry name" value="HLH_DNA-bd_sf"/>
</dbReference>